<organism evidence="2 3">
    <name type="scientific">Penicillium canescens</name>
    <dbReference type="NCBI Taxonomy" id="5083"/>
    <lineage>
        <taxon>Eukaryota</taxon>
        <taxon>Fungi</taxon>
        <taxon>Dikarya</taxon>
        <taxon>Ascomycota</taxon>
        <taxon>Pezizomycotina</taxon>
        <taxon>Eurotiomycetes</taxon>
        <taxon>Eurotiomycetidae</taxon>
        <taxon>Eurotiales</taxon>
        <taxon>Aspergillaceae</taxon>
        <taxon>Penicillium</taxon>
    </lineage>
</organism>
<evidence type="ECO:0000313" key="2">
    <source>
        <dbReference type="EMBL" id="KAJ6026507.1"/>
    </source>
</evidence>
<gene>
    <name evidence="2" type="ORF">N7460_011324</name>
</gene>
<feature type="region of interest" description="Disordered" evidence="1">
    <location>
        <begin position="274"/>
        <end position="302"/>
    </location>
</feature>
<dbReference type="Proteomes" id="UP001219568">
    <property type="component" value="Unassembled WGS sequence"/>
</dbReference>
<comment type="caution">
    <text evidence="2">The sequence shown here is derived from an EMBL/GenBank/DDBJ whole genome shotgun (WGS) entry which is preliminary data.</text>
</comment>
<feature type="compositionally biased region" description="Gly residues" evidence="1">
    <location>
        <begin position="292"/>
        <end position="302"/>
    </location>
</feature>
<accession>A0AAD6I0E9</accession>
<reference evidence="2" key="2">
    <citation type="submission" date="2023-01" db="EMBL/GenBank/DDBJ databases">
        <authorList>
            <person name="Petersen C."/>
        </authorList>
    </citation>
    <scope>NUCLEOTIDE SEQUENCE</scope>
    <source>
        <strain evidence="2">IBT 15450</strain>
    </source>
</reference>
<keyword evidence="3" id="KW-1185">Reference proteome</keyword>
<reference evidence="2" key="1">
    <citation type="journal article" date="2023" name="IMA Fungus">
        <title>Comparative genomic study of the Penicillium genus elucidates a diverse pangenome and 15 lateral gene transfer events.</title>
        <authorList>
            <person name="Petersen C."/>
            <person name="Sorensen T."/>
            <person name="Nielsen M.R."/>
            <person name="Sondergaard T.E."/>
            <person name="Sorensen J.L."/>
            <person name="Fitzpatrick D.A."/>
            <person name="Frisvad J.C."/>
            <person name="Nielsen K.L."/>
        </authorList>
    </citation>
    <scope>NUCLEOTIDE SEQUENCE</scope>
    <source>
        <strain evidence="2">IBT 15450</strain>
    </source>
</reference>
<feature type="compositionally biased region" description="Low complexity" evidence="1">
    <location>
        <begin position="18"/>
        <end position="45"/>
    </location>
</feature>
<name>A0AAD6I0E9_PENCN</name>
<feature type="region of interest" description="Disordered" evidence="1">
    <location>
        <begin position="234"/>
        <end position="254"/>
    </location>
</feature>
<feature type="compositionally biased region" description="Low complexity" evidence="1">
    <location>
        <begin position="200"/>
        <end position="214"/>
    </location>
</feature>
<sequence length="402" mass="42476">MTEPNTRGTAKDNGTGNGSSSGPETNTTTNNEKSNSSNQPSSLASRIQSSATNLAKSAFQPPTSAELSQSLAASTGNKAGQSSLQSTASAYTASASRAVSTPGSGSGSASAPGTQASTFRNESLQQGGVELPPLTEAEFQHGQELGLGLGLDQEQGQDTDQNHDTDLQSTTGPWKGKQRAQDPTQTQYETAWQRNPPTPIQTTTQQPTTYNPEPTDGSAVLSLLSDPSFDPNMDTDPATLPETHPSLDRYAAPAPLSRGEIEAIESFRRGVGGVMREDLDRHQQKQNRMGEGEGGGGNGGISGSSLIPDIDTFLMENEHGSGVRAGSGSSLRDTIATYLPGAIDWMDVQERYVDDVWGYLEPVLEAAREEIEDGDKREGTGHEDGDGPAVRRLKMILVHMKG</sequence>
<protein>
    <submittedName>
        <fullName evidence="2">Uncharacterized protein</fullName>
    </submittedName>
</protein>
<feature type="region of interest" description="Disordered" evidence="1">
    <location>
        <begin position="1"/>
        <end position="214"/>
    </location>
</feature>
<feature type="compositionally biased region" description="Polar residues" evidence="1">
    <location>
        <begin position="181"/>
        <end position="195"/>
    </location>
</feature>
<evidence type="ECO:0000313" key="3">
    <source>
        <dbReference type="Proteomes" id="UP001219568"/>
    </source>
</evidence>
<dbReference type="EMBL" id="JAQJZL010000015">
    <property type="protein sequence ID" value="KAJ6026507.1"/>
    <property type="molecule type" value="Genomic_DNA"/>
</dbReference>
<feature type="compositionally biased region" description="Low complexity" evidence="1">
    <location>
        <begin position="82"/>
        <end position="118"/>
    </location>
</feature>
<feature type="compositionally biased region" description="Basic and acidic residues" evidence="1">
    <location>
        <begin position="275"/>
        <end position="291"/>
    </location>
</feature>
<feature type="compositionally biased region" description="Polar residues" evidence="1">
    <location>
        <begin position="46"/>
        <end position="81"/>
    </location>
</feature>
<evidence type="ECO:0000256" key="1">
    <source>
        <dbReference type="SAM" id="MobiDB-lite"/>
    </source>
</evidence>
<proteinExistence type="predicted"/>
<dbReference type="AlphaFoldDB" id="A0AAD6I0E9"/>
<feature type="compositionally biased region" description="Low complexity" evidence="1">
    <location>
        <begin position="142"/>
        <end position="158"/>
    </location>
</feature>